<organism evidence="2 3">
    <name type="scientific">Paramecium primaurelia</name>
    <dbReference type="NCBI Taxonomy" id="5886"/>
    <lineage>
        <taxon>Eukaryota</taxon>
        <taxon>Sar</taxon>
        <taxon>Alveolata</taxon>
        <taxon>Ciliophora</taxon>
        <taxon>Intramacronucleata</taxon>
        <taxon>Oligohymenophorea</taxon>
        <taxon>Peniculida</taxon>
        <taxon>Parameciidae</taxon>
        <taxon>Paramecium</taxon>
    </lineage>
</organism>
<comment type="caution">
    <text evidence="2">The sequence shown here is derived from an EMBL/GenBank/DDBJ whole genome shotgun (WGS) entry which is preliminary data.</text>
</comment>
<dbReference type="AlphaFoldDB" id="A0A8S1KLJ4"/>
<proteinExistence type="predicted"/>
<evidence type="ECO:0000256" key="1">
    <source>
        <dbReference type="SAM" id="Coils"/>
    </source>
</evidence>
<sequence length="570" mass="67152">MQSSYKQRVTCNLQCFKQEIIMENEIPESDTFEEFCNNIPNQDNQDINFSKQSQTHYSQLIRIDCQQTHESRSSELQQSIDSLEQKSKSKIKSVQSQENEQITYMQFIEFNPQSIISESTNQRVDRYQSQKDTMEEPPAPQNQNTTKFCFPSKGSGLKNLKKQLCVNQNFWYNNKNESNSEQTVLKNQSIQENKNNIEEDLRKQVSQINKEKTQMQLEYQQQIKQLMDQNQFLEQQLIEQKQNNSDNLILQSKIDILSKRYSGDKNKKLETCNFMESVPIKMANIVIYIIMKRFNTQQRNQIKNANKKLVSNMRQYYQKQCTFISLKNQIELLETSKILQLTNNNIFTDKITHQNHFPQPCSENRAQSFSKDSKTSLLTLQKQPLNITTNNLIEGKNIVNFQQFQQNIDLLQYLLCLNVLKLFNKNNQIKRFIKMHNNFNNIFNIFKSKKYSKILFYFLSTKNSTSVVELLSMKSDTINYSNTTNRIRRKESYFISSPDGRATQKFKQALFDKLNNLQQDSSKSYGSLLFSLGEQRLKDANSCFRQLSPKRDKKSLNSNQLKYKLDFSVL</sequence>
<keyword evidence="1" id="KW-0175">Coiled coil</keyword>
<reference evidence="2" key="1">
    <citation type="submission" date="2021-01" db="EMBL/GenBank/DDBJ databases">
        <authorList>
            <consortium name="Genoscope - CEA"/>
            <person name="William W."/>
        </authorList>
    </citation>
    <scope>NUCLEOTIDE SEQUENCE</scope>
</reference>
<evidence type="ECO:0000313" key="3">
    <source>
        <dbReference type="Proteomes" id="UP000688137"/>
    </source>
</evidence>
<feature type="coiled-coil region" evidence="1">
    <location>
        <begin position="187"/>
        <end position="243"/>
    </location>
</feature>
<protein>
    <submittedName>
        <fullName evidence="2">Uncharacterized protein</fullName>
    </submittedName>
</protein>
<name>A0A8S1KLJ4_PARPR</name>
<feature type="coiled-coil region" evidence="1">
    <location>
        <begin position="66"/>
        <end position="100"/>
    </location>
</feature>
<dbReference type="EMBL" id="CAJJDM010000020">
    <property type="protein sequence ID" value="CAD8054755.1"/>
    <property type="molecule type" value="Genomic_DNA"/>
</dbReference>
<accession>A0A8S1KLJ4</accession>
<dbReference type="Proteomes" id="UP000688137">
    <property type="component" value="Unassembled WGS sequence"/>
</dbReference>
<evidence type="ECO:0000313" key="2">
    <source>
        <dbReference type="EMBL" id="CAD8054755.1"/>
    </source>
</evidence>
<keyword evidence="3" id="KW-1185">Reference proteome</keyword>
<gene>
    <name evidence="2" type="ORF">PPRIM_AZ9-3.1.T0220191</name>
</gene>